<name>A0A3N9XX14_9ACTN</name>
<gene>
    <name evidence="1" type="ORF">DDE19_30940</name>
</gene>
<dbReference type="InterPro" id="IPR037479">
    <property type="entry name" value="Tauto_MSAD"/>
</dbReference>
<accession>A0A3N9XX14</accession>
<evidence type="ECO:0000313" key="2">
    <source>
        <dbReference type="Proteomes" id="UP000278981"/>
    </source>
</evidence>
<dbReference type="Gene3D" id="3.30.429.10">
    <property type="entry name" value="Macrophage Migration Inhibitory Factor"/>
    <property type="match status" value="1"/>
</dbReference>
<dbReference type="SUPFAM" id="SSF55331">
    <property type="entry name" value="Tautomerase/MIF"/>
    <property type="match status" value="1"/>
</dbReference>
<reference evidence="1 2" key="1">
    <citation type="submission" date="2018-04" db="EMBL/GenBank/DDBJ databases">
        <title>Micromonosporas from Atacama Desert.</title>
        <authorList>
            <person name="Carro L."/>
            <person name="Klenk H.-P."/>
            <person name="Goodfellow M."/>
        </authorList>
    </citation>
    <scope>NUCLEOTIDE SEQUENCE [LARGE SCALE GENOMIC DNA]</scope>
    <source>
        <strain evidence="1 2">LB19</strain>
    </source>
</reference>
<sequence>MSRRRRRRRTAGQRRAIVERLGREPGVRPEDVLISVVETGAENWSFGNGEAQLAK</sequence>
<dbReference type="AlphaFoldDB" id="A0A3N9XX14"/>
<evidence type="ECO:0000313" key="1">
    <source>
        <dbReference type="EMBL" id="RQX11447.1"/>
    </source>
</evidence>
<dbReference type="Proteomes" id="UP000278981">
    <property type="component" value="Unassembled WGS sequence"/>
</dbReference>
<proteinExistence type="predicted"/>
<dbReference type="OrthoDB" id="9804765at2"/>
<dbReference type="RefSeq" id="WP_124822774.1">
    <property type="nucleotide sequence ID" value="NZ_QDGB01000371.1"/>
</dbReference>
<dbReference type="Pfam" id="PF14552">
    <property type="entry name" value="Tautomerase_2"/>
    <property type="match status" value="1"/>
</dbReference>
<organism evidence="1 2">
    <name type="scientific">Micromonospora ureilytica</name>
    <dbReference type="NCBI Taxonomy" id="709868"/>
    <lineage>
        <taxon>Bacteria</taxon>
        <taxon>Bacillati</taxon>
        <taxon>Actinomycetota</taxon>
        <taxon>Actinomycetes</taxon>
        <taxon>Micromonosporales</taxon>
        <taxon>Micromonosporaceae</taxon>
        <taxon>Micromonospora</taxon>
    </lineage>
</organism>
<dbReference type="InterPro" id="IPR014347">
    <property type="entry name" value="Tautomerase/MIF_sf"/>
</dbReference>
<evidence type="ECO:0008006" key="3">
    <source>
        <dbReference type="Google" id="ProtNLM"/>
    </source>
</evidence>
<comment type="caution">
    <text evidence="1">The sequence shown here is derived from an EMBL/GenBank/DDBJ whole genome shotgun (WGS) entry which is preliminary data.</text>
</comment>
<dbReference type="EMBL" id="QDGB01000371">
    <property type="protein sequence ID" value="RQX11447.1"/>
    <property type="molecule type" value="Genomic_DNA"/>
</dbReference>
<protein>
    <recommendedName>
        <fullName evidence="3">Tautomerase family protein</fullName>
    </recommendedName>
</protein>